<evidence type="ECO:0000256" key="7">
    <source>
        <dbReference type="ARBA" id="ARBA00022679"/>
    </source>
</evidence>
<dbReference type="GO" id="GO:0005764">
    <property type="term" value="C:lysosome"/>
    <property type="evidence" value="ECO:0007669"/>
    <property type="project" value="UniProtKB-SubCell"/>
</dbReference>
<feature type="compositionally biased region" description="Polar residues" evidence="16">
    <location>
        <begin position="105"/>
        <end position="124"/>
    </location>
</feature>
<dbReference type="PANTHER" id="PTHR46661:SF4">
    <property type="entry name" value="RING-TYPE DOMAIN-CONTAINING PROTEIN"/>
    <property type="match status" value="1"/>
</dbReference>
<dbReference type="AlphaFoldDB" id="A0A2H1CT29"/>
<comment type="caution">
    <text evidence="18">The sequence shown here is derived from an EMBL/GenBank/DDBJ whole genome shotgun (WGS) entry which is preliminary data.</text>
</comment>
<reference evidence="18" key="1">
    <citation type="submission" date="2019-03" db="EMBL/GenBank/DDBJ databases">
        <title>Improved annotation for the trematode Fasciola hepatica.</title>
        <authorList>
            <person name="Choi Y.-J."/>
            <person name="Martin J."/>
            <person name="Mitreva M."/>
        </authorList>
    </citation>
    <scope>NUCLEOTIDE SEQUENCE [LARGE SCALE GENOMIC DNA]</scope>
</reference>
<evidence type="ECO:0000256" key="1">
    <source>
        <dbReference type="ARBA" id="ARBA00000900"/>
    </source>
</evidence>
<accession>A0A2H1CT29</accession>
<dbReference type="GO" id="GO:0070936">
    <property type="term" value="P:protein K48-linked ubiquitination"/>
    <property type="evidence" value="ECO:0007669"/>
    <property type="project" value="TreeGrafter"/>
</dbReference>
<feature type="region of interest" description="Disordered" evidence="16">
    <location>
        <begin position="1"/>
        <end position="61"/>
    </location>
</feature>
<evidence type="ECO:0000256" key="16">
    <source>
        <dbReference type="SAM" id="MobiDB-lite"/>
    </source>
</evidence>
<keyword evidence="13" id="KW-0472">Membrane</keyword>
<organism evidence="18 19">
    <name type="scientific">Fasciola hepatica</name>
    <name type="common">Liver fluke</name>
    <dbReference type="NCBI Taxonomy" id="6192"/>
    <lineage>
        <taxon>Eukaryota</taxon>
        <taxon>Metazoa</taxon>
        <taxon>Spiralia</taxon>
        <taxon>Lophotrochozoa</taxon>
        <taxon>Platyhelminthes</taxon>
        <taxon>Trematoda</taxon>
        <taxon>Digenea</taxon>
        <taxon>Plagiorchiida</taxon>
        <taxon>Echinostomata</taxon>
        <taxon>Echinostomatoidea</taxon>
        <taxon>Fasciolidae</taxon>
        <taxon>Fasciola</taxon>
    </lineage>
</organism>
<evidence type="ECO:0000256" key="8">
    <source>
        <dbReference type="ARBA" id="ARBA00022707"/>
    </source>
</evidence>
<dbReference type="GO" id="GO:0061630">
    <property type="term" value="F:ubiquitin protein ligase activity"/>
    <property type="evidence" value="ECO:0007669"/>
    <property type="project" value="UniProtKB-EC"/>
</dbReference>
<dbReference type="CDD" id="cd16489">
    <property type="entry name" value="mRING-CH-C4HC2H_ZNRF"/>
    <property type="match status" value="1"/>
</dbReference>
<keyword evidence="10" id="KW-0863">Zinc-finger</keyword>
<evidence type="ECO:0000313" key="18">
    <source>
        <dbReference type="EMBL" id="THD27951.1"/>
    </source>
</evidence>
<feature type="compositionally biased region" description="Low complexity" evidence="16">
    <location>
        <begin position="1"/>
        <end position="14"/>
    </location>
</feature>
<feature type="compositionally biased region" description="Polar residues" evidence="16">
    <location>
        <begin position="48"/>
        <end position="57"/>
    </location>
</feature>
<evidence type="ECO:0000256" key="5">
    <source>
        <dbReference type="ARBA" id="ARBA00004906"/>
    </source>
</evidence>
<dbReference type="Proteomes" id="UP000230066">
    <property type="component" value="Unassembled WGS sequence"/>
</dbReference>
<evidence type="ECO:0000256" key="9">
    <source>
        <dbReference type="ARBA" id="ARBA00022753"/>
    </source>
</evidence>
<evidence type="ECO:0000313" key="19">
    <source>
        <dbReference type="Proteomes" id="UP000230066"/>
    </source>
</evidence>
<evidence type="ECO:0000256" key="3">
    <source>
        <dbReference type="ARBA" id="ARBA00004177"/>
    </source>
</evidence>
<feature type="domain" description="RING-type" evidence="17">
    <location>
        <begin position="247"/>
        <end position="287"/>
    </location>
</feature>
<keyword evidence="14" id="KW-0458">Lysosome</keyword>
<evidence type="ECO:0000256" key="12">
    <source>
        <dbReference type="ARBA" id="ARBA00022833"/>
    </source>
</evidence>
<dbReference type="GO" id="GO:0043161">
    <property type="term" value="P:proteasome-mediated ubiquitin-dependent protein catabolic process"/>
    <property type="evidence" value="ECO:0007669"/>
    <property type="project" value="TreeGrafter"/>
</dbReference>
<keyword evidence="8" id="KW-0519">Myristate</keyword>
<evidence type="ECO:0000256" key="15">
    <source>
        <dbReference type="ARBA" id="ARBA00023288"/>
    </source>
</evidence>
<dbReference type="SUPFAM" id="SSF57850">
    <property type="entry name" value="RING/U-box"/>
    <property type="match status" value="1"/>
</dbReference>
<dbReference type="PANTHER" id="PTHR46661">
    <property type="entry name" value="E3 UBIQUITIN-PROTEIN LIGASE ZNRF1-LIKE PROTEIN"/>
    <property type="match status" value="1"/>
</dbReference>
<evidence type="ECO:0000256" key="4">
    <source>
        <dbReference type="ARBA" id="ARBA00004371"/>
    </source>
</evidence>
<keyword evidence="11" id="KW-0833">Ubl conjugation pathway</keyword>
<dbReference type="Pfam" id="PF13639">
    <property type="entry name" value="zf-RING_2"/>
    <property type="match status" value="1"/>
</dbReference>
<dbReference type="Gene3D" id="3.30.40.10">
    <property type="entry name" value="Zinc/RING finger domain, C3HC4 (zinc finger)"/>
    <property type="match status" value="1"/>
</dbReference>
<evidence type="ECO:0000259" key="17">
    <source>
        <dbReference type="PROSITE" id="PS50089"/>
    </source>
</evidence>
<dbReference type="InterPro" id="IPR051878">
    <property type="entry name" value="ZNRF_ubiq-protein_ligase"/>
</dbReference>
<dbReference type="GO" id="GO:0016020">
    <property type="term" value="C:membrane"/>
    <property type="evidence" value="ECO:0007669"/>
    <property type="project" value="UniProtKB-SubCell"/>
</dbReference>
<feature type="compositionally biased region" description="Polar residues" evidence="16">
    <location>
        <begin position="86"/>
        <end position="98"/>
    </location>
</feature>
<dbReference type="PROSITE" id="PS50089">
    <property type="entry name" value="ZF_RING_2"/>
    <property type="match status" value="1"/>
</dbReference>
<feature type="compositionally biased region" description="Basic and acidic residues" evidence="16">
    <location>
        <begin position="33"/>
        <end position="45"/>
    </location>
</feature>
<dbReference type="EMBL" id="JXXN02000276">
    <property type="protein sequence ID" value="THD27951.1"/>
    <property type="molecule type" value="Genomic_DNA"/>
</dbReference>
<keyword evidence="15" id="KW-0449">Lipoprotein</keyword>
<keyword evidence="19" id="KW-1185">Reference proteome</keyword>
<evidence type="ECO:0000256" key="13">
    <source>
        <dbReference type="ARBA" id="ARBA00023136"/>
    </source>
</evidence>
<evidence type="ECO:0000256" key="14">
    <source>
        <dbReference type="ARBA" id="ARBA00023228"/>
    </source>
</evidence>
<dbReference type="InterPro" id="IPR013083">
    <property type="entry name" value="Znf_RING/FYVE/PHD"/>
</dbReference>
<comment type="pathway">
    <text evidence="5">Protein modification; protein ubiquitination.</text>
</comment>
<comment type="catalytic activity">
    <reaction evidence="1">
        <text>S-ubiquitinyl-[E2 ubiquitin-conjugating enzyme]-L-cysteine + [acceptor protein]-L-lysine = [E2 ubiquitin-conjugating enzyme]-L-cysteine + N(6)-ubiquitinyl-[acceptor protein]-L-lysine.</text>
        <dbReference type="EC" id="2.3.2.27"/>
    </reaction>
</comment>
<proteinExistence type="predicted"/>
<feature type="region of interest" description="Disordered" evidence="16">
    <location>
        <begin position="86"/>
        <end position="183"/>
    </location>
</feature>
<dbReference type="EC" id="2.3.2.27" evidence="6"/>
<dbReference type="InterPro" id="IPR001841">
    <property type="entry name" value="Znf_RING"/>
</dbReference>
<comment type="subcellular location">
    <subcellularLocation>
        <location evidence="3">Endosome</location>
    </subcellularLocation>
    <subcellularLocation>
        <location evidence="4">Lysosome</location>
    </subcellularLocation>
    <subcellularLocation>
        <location evidence="2">Membrane</location>
        <topology evidence="2">Peripheral membrane protein</topology>
    </subcellularLocation>
</comment>
<dbReference type="GO" id="GO:0005768">
    <property type="term" value="C:endosome"/>
    <property type="evidence" value="ECO:0007669"/>
    <property type="project" value="UniProtKB-SubCell"/>
</dbReference>
<evidence type="ECO:0000256" key="6">
    <source>
        <dbReference type="ARBA" id="ARBA00012483"/>
    </source>
</evidence>
<keyword evidence="7" id="KW-0808">Transferase</keyword>
<name>A0A2H1CT29_FASHE</name>
<feature type="compositionally biased region" description="Polar residues" evidence="16">
    <location>
        <begin position="15"/>
        <end position="32"/>
    </location>
</feature>
<evidence type="ECO:0000256" key="2">
    <source>
        <dbReference type="ARBA" id="ARBA00004170"/>
    </source>
</evidence>
<keyword evidence="12" id="KW-0862">Zinc</keyword>
<keyword evidence="9" id="KW-0967">Endosome</keyword>
<sequence>MGLRLSLDSSESESNGNPTSTQTSSNYRQNRSVNERAENVIRNRPEPNVSTDSSSVTLRIPEVGETPDDVLFLHLLCSYHARSNQIATDGSGRSNSLGATEHGNQENGSSNPTGRSTEASTSQAIRGGNSPRSRNSRHRSSWLGVSGESSTHSGRPHGRRARRTGTFVASRTSHWDSSESDSDEEDYLNNLRLSSVMLRHFQLGSASGRTRQLSVPLTESNLLRTLRLSTARISYNVDRLTQDKGECCICLEDLCEGDVIARLPCLCVYHKKCIDAWFQRRPVCPVHPGD</sequence>
<keyword evidence="10" id="KW-0479">Metal-binding</keyword>
<dbReference type="GO" id="GO:0008270">
    <property type="term" value="F:zinc ion binding"/>
    <property type="evidence" value="ECO:0007669"/>
    <property type="project" value="UniProtKB-KW"/>
</dbReference>
<protein>
    <recommendedName>
        <fullName evidence="6">RING-type E3 ubiquitin transferase</fullName>
        <ecNumber evidence="6">2.3.2.27</ecNumber>
    </recommendedName>
</protein>
<evidence type="ECO:0000256" key="10">
    <source>
        <dbReference type="ARBA" id="ARBA00022771"/>
    </source>
</evidence>
<gene>
    <name evidence="18" type="ORF">D915_001283</name>
</gene>
<evidence type="ECO:0000256" key="11">
    <source>
        <dbReference type="ARBA" id="ARBA00022786"/>
    </source>
</evidence>
<feature type="compositionally biased region" description="Basic residues" evidence="16">
    <location>
        <begin position="154"/>
        <end position="163"/>
    </location>
</feature>